<reference evidence="1 3" key="1">
    <citation type="submission" date="2024-01" db="EMBL/GenBank/DDBJ databases">
        <title>A draft genome for the cacao thread blight pathogen Marasmiellus scandens.</title>
        <authorList>
            <person name="Baruah I.K."/>
            <person name="Leung J."/>
            <person name="Bukari Y."/>
            <person name="Amoako-Attah I."/>
            <person name="Meinhardt L.W."/>
            <person name="Bailey B.A."/>
            <person name="Cohen S.P."/>
        </authorList>
    </citation>
    <scope>NUCLEOTIDE SEQUENCE [LARGE SCALE GENOMIC DNA]</scope>
    <source>
        <strain evidence="1 3">GH-19</strain>
    </source>
</reference>
<evidence type="ECO:0008006" key="4">
    <source>
        <dbReference type="Google" id="ProtNLM"/>
    </source>
</evidence>
<gene>
    <name evidence="2" type="ORF">VKT23_009428</name>
    <name evidence="1" type="ORF">VKT23_017852</name>
</gene>
<keyword evidence="3" id="KW-1185">Reference proteome</keyword>
<protein>
    <recommendedName>
        <fullName evidence="4">F-box domain-containing protein</fullName>
    </recommendedName>
</protein>
<sequence length="400" mass="44716">MMTTTTTTTPTTTAMGTRTRTETFAIGYLPVFTTIAASSVAYPSTPTPAQSYLRALPAPITSSRHHRRSLTESEVSNISLPDEIVLDIMELIQNEGAHSAPRTRSLKTNSCRGRFSNLKSCSLVCHQWRTCAQHVLFERWTLGLDRLQLGSEFEAESREEKRKRLQTFMTSVGPHIRFLNLSLTQKMDPGFLMARSMYPGFWTEECDYSVSMNPFSSFKSLCNIQEISITPPGHEGRDLGEIFEVFPKVVRDIVRSLPQDTSKSTAGFSDSASRSRSMKIIMEVPVMFYGMDVFRGRLGSIRSKSKKEAWCELGDVLLSEKQNIGLVVGVKVRNVLGVVERCESCIAKVGDGITAEESSSTIGFCNVYPKHMEEGVVEDIRGLVCDWLPEQRDTFQVCSI</sequence>
<comment type="caution">
    <text evidence="1">The sequence shown here is derived from an EMBL/GenBank/DDBJ whole genome shotgun (WGS) entry which is preliminary data.</text>
</comment>
<dbReference type="Proteomes" id="UP001498398">
    <property type="component" value="Unassembled WGS sequence"/>
</dbReference>
<accession>A0ABR1IR38</accession>
<evidence type="ECO:0000313" key="3">
    <source>
        <dbReference type="Proteomes" id="UP001498398"/>
    </source>
</evidence>
<evidence type="ECO:0000313" key="2">
    <source>
        <dbReference type="EMBL" id="KAK7459447.1"/>
    </source>
</evidence>
<proteinExistence type="predicted"/>
<organism evidence="1 3">
    <name type="scientific">Marasmiellus scandens</name>
    <dbReference type="NCBI Taxonomy" id="2682957"/>
    <lineage>
        <taxon>Eukaryota</taxon>
        <taxon>Fungi</taxon>
        <taxon>Dikarya</taxon>
        <taxon>Basidiomycota</taxon>
        <taxon>Agaricomycotina</taxon>
        <taxon>Agaricomycetes</taxon>
        <taxon>Agaricomycetidae</taxon>
        <taxon>Agaricales</taxon>
        <taxon>Marasmiineae</taxon>
        <taxon>Omphalotaceae</taxon>
        <taxon>Marasmiellus</taxon>
    </lineage>
</organism>
<evidence type="ECO:0000313" key="1">
    <source>
        <dbReference type="EMBL" id="KAK7438925.1"/>
    </source>
</evidence>
<dbReference type="EMBL" id="JBANRG010000076">
    <property type="protein sequence ID" value="KAK7438925.1"/>
    <property type="molecule type" value="Genomic_DNA"/>
</dbReference>
<name>A0ABR1IR38_9AGAR</name>
<dbReference type="EMBL" id="JBANRG010000016">
    <property type="protein sequence ID" value="KAK7459447.1"/>
    <property type="molecule type" value="Genomic_DNA"/>
</dbReference>